<evidence type="ECO:0000313" key="2">
    <source>
        <dbReference type="Proteomes" id="UP000289738"/>
    </source>
</evidence>
<proteinExistence type="predicted"/>
<comment type="caution">
    <text evidence="1">The sequence shown here is derived from an EMBL/GenBank/DDBJ whole genome shotgun (WGS) entry which is preliminary data.</text>
</comment>
<keyword evidence="2" id="KW-1185">Reference proteome</keyword>
<name>A0A444Y9E1_ARAHY</name>
<evidence type="ECO:0000313" key="1">
    <source>
        <dbReference type="EMBL" id="RYQ98581.1"/>
    </source>
</evidence>
<reference evidence="1 2" key="1">
    <citation type="submission" date="2019-01" db="EMBL/GenBank/DDBJ databases">
        <title>Sequencing of cultivated peanut Arachis hypogaea provides insights into genome evolution and oil improvement.</title>
        <authorList>
            <person name="Chen X."/>
        </authorList>
    </citation>
    <scope>NUCLEOTIDE SEQUENCE [LARGE SCALE GENOMIC DNA]</scope>
    <source>
        <strain evidence="2">cv. Fuhuasheng</strain>
        <tissue evidence="1">Leaves</tissue>
    </source>
</reference>
<dbReference type="Proteomes" id="UP000289738">
    <property type="component" value="Chromosome B07"/>
</dbReference>
<protein>
    <submittedName>
        <fullName evidence="1">Uncharacterized protein</fullName>
    </submittedName>
</protein>
<sequence length="230" mass="26169">MSSGSASSELDTKTILDVLRCAFDEDEISITGSFSLNLVDQSIEEAKEENGVTEHQSTLVQNTVDALVKLIDIKSISPDTTSSSGDNELIKEWPLKDMGYLFEFIPYYVALQRAKISKDVLCQIFEYLTSERNKSAIVDNGLISRFSTRHQLPHGSPILPHENDIVENSYGHQQISRFEILNSLQKNERFIQIENLPQLRLVPPFVYHEKVNFLVTKNDGRIKLRYGSKF</sequence>
<dbReference type="InterPro" id="IPR045111">
    <property type="entry name" value="Vps41/Vps8"/>
</dbReference>
<dbReference type="AlphaFoldDB" id="A0A444Y9E1"/>
<gene>
    <name evidence="1" type="ORF">Ahy_B07g086328</name>
</gene>
<dbReference type="EMBL" id="SDMP01000017">
    <property type="protein sequence ID" value="RYQ98581.1"/>
    <property type="molecule type" value="Genomic_DNA"/>
</dbReference>
<organism evidence="1 2">
    <name type="scientific">Arachis hypogaea</name>
    <name type="common">Peanut</name>
    <dbReference type="NCBI Taxonomy" id="3818"/>
    <lineage>
        <taxon>Eukaryota</taxon>
        <taxon>Viridiplantae</taxon>
        <taxon>Streptophyta</taxon>
        <taxon>Embryophyta</taxon>
        <taxon>Tracheophyta</taxon>
        <taxon>Spermatophyta</taxon>
        <taxon>Magnoliopsida</taxon>
        <taxon>eudicotyledons</taxon>
        <taxon>Gunneridae</taxon>
        <taxon>Pentapetalae</taxon>
        <taxon>rosids</taxon>
        <taxon>fabids</taxon>
        <taxon>Fabales</taxon>
        <taxon>Fabaceae</taxon>
        <taxon>Papilionoideae</taxon>
        <taxon>50 kb inversion clade</taxon>
        <taxon>dalbergioids sensu lato</taxon>
        <taxon>Dalbergieae</taxon>
        <taxon>Pterocarpus clade</taxon>
        <taxon>Arachis</taxon>
    </lineage>
</organism>
<dbReference type="GO" id="GO:0034058">
    <property type="term" value="P:endosomal vesicle fusion"/>
    <property type="evidence" value="ECO:0007669"/>
    <property type="project" value="TreeGrafter"/>
</dbReference>
<dbReference type="GO" id="GO:0030897">
    <property type="term" value="C:HOPS complex"/>
    <property type="evidence" value="ECO:0007669"/>
    <property type="project" value="TreeGrafter"/>
</dbReference>
<dbReference type="GO" id="GO:0006623">
    <property type="term" value="P:protein targeting to vacuole"/>
    <property type="evidence" value="ECO:0007669"/>
    <property type="project" value="InterPro"/>
</dbReference>
<dbReference type="PANTHER" id="PTHR12616:SF8">
    <property type="entry name" value="VACUOLAR PROTEIN SORTING-ASSOCIATED PROTEIN 8 HOMOLOG"/>
    <property type="match status" value="1"/>
</dbReference>
<dbReference type="PANTHER" id="PTHR12616">
    <property type="entry name" value="VACUOLAR PROTEIN SORTING VPS41"/>
    <property type="match status" value="1"/>
</dbReference>
<dbReference type="GO" id="GO:0005770">
    <property type="term" value="C:late endosome"/>
    <property type="evidence" value="ECO:0007669"/>
    <property type="project" value="TreeGrafter"/>
</dbReference>
<dbReference type="STRING" id="3818.A0A444Y9E1"/>
<accession>A0A444Y9E1</accession>